<proteinExistence type="predicted"/>
<evidence type="ECO:0008006" key="3">
    <source>
        <dbReference type="Google" id="ProtNLM"/>
    </source>
</evidence>
<dbReference type="SUPFAM" id="SSF141694">
    <property type="entry name" value="AF2212/PG0164-like"/>
    <property type="match status" value="1"/>
</dbReference>
<reference evidence="1 2" key="2">
    <citation type="submission" date="2018-03" db="EMBL/GenBank/DDBJ databases">
        <authorList>
            <person name="Keele B.F."/>
        </authorList>
    </citation>
    <scope>NUCLEOTIDE SEQUENCE [LARGE SCALE GENOMIC DNA]</scope>
    <source>
        <strain evidence="1 2">CCALA 016</strain>
    </source>
</reference>
<evidence type="ECO:0000313" key="1">
    <source>
        <dbReference type="EMBL" id="PSF36757.1"/>
    </source>
</evidence>
<sequence length="87" mass="10454">MSQILTVTFDGKAFYPETQLNLEPNKRYQIQIVREEKPLFERESEVEQFLENADKAWQALRNDPQVWQEELVERQLWDITLLDGNKD</sequence>
<accession>A0A2T1LX46</accession>
<keyword evidence="2" id="KW-1185">Reference proteome</keyword>
<dbReference type="EMBL" id="PXOH01000012">
    <property type="protein sequence ID" value="PSF36757.1"/>
    <property type="molecule type" value="Genomic_DNA"/>
</dbReference>
<reference evidence="1 2" key="1">
    <citation type="submission" date="2018-03" db="EMBL/GenBank/DDBJ databases">
        <title>The ancient ancestry and fast evolution of plastids.</title>
        <authorList>
            <person name="Moore K.R."/>
            <person name="Magnabosco C."/>
            <person name="Momper L."/>
            <person name="Gold D.A."/>
            <person name="Bosak T."/>
            <person name="Fournier G.P."/>
        </authorList>
    </citation>
    <scope>NUCLEOTIDE SEQUENCE [LARGE SCALE GENOMIC DNA]</scope>
    <source>
        <strain evidence="1 2">CCALA 016</strain>
    </source>
</reference>
<gene>
    <name evidence="1" type="ORF">C7H19_12365</name>
</gene>
<name>A0A2T1LX46_9CHRO</name>
<organism evidence="1 2">
    <name type="scientific">Aphanothece hegewaldii CCALA 016</name>
    <dbReference type="NCBI Taxonomy" id="2107694"/>
    <lineage>
        <taxon>Bacteria</taxon>
        <taxon>Bacillati</taxon>
        <taxon>Cyanobacteriota</taxon>
        <taxon>Cyanophyceae</taxon>
        <taxon>Oscillatoriophycideae</taxon>
        <taxon>Chroococcales</taxon>
        <taxon>Aphanothecaceae</taxon>
        <taxon>Aphanothece</taxon>
    </lineage>
</organism>
<evidence type="ECO:0000313" key="2">
    <source>
        <dbReference type="Proteomes" id="UP000239001"/>
    </source>
</evidence>
<dbReference type="AlphaFoldDB" id="A0A2T1LX46"/>
<protein>
    <recommendedName>
        <fullName evidence="3">DUF104 domain-containing protein</fullName>
    </recommendedName>
</protein>
<dbReference type="OrthoDB" id="428699at2"/>
<dbReference type="Proteomes" id="UP000239001">
    <property type="component" value="Unassembled WGS sequence"/>
</dbReference>
<comment type="caution">
    <text evidence="1">The sequence shown here is derived from an EMBL/GenBank/DDBJ whole genome shotgun (WGS) entry which is preliminary data.</text>
</comment>
<dbReference type="RefSeq" id="WP_106457188.1">
    <property type="nucleotide sequence ID" value="NZ_PXOH01000012.1"/>
</dbReference>